<keyword evidence="2" id="KW-0521">NADP</keyword>
<dbReference type="RefSeq" id="XP_040731789.1">
    <property type="nucleotide sequence ID" value="XM_040875524.1"/>
</dbReference>
<dbReference type="PANTHER" id="PTHR42748:SF11">
    <property type="entry name" value="NMRA-LIKE DOMAIN-CONTAINING PROTEIN"/>
    <property type="match status" value="1"/>
</dbReference>
<evidence type="ECO:0000256" key="2">
    <source>
        <dbReference type="ARBA" id="ARBA00022857"/>
    </source>
</evidence>
<evidence type="ECO:0000313" key="5">
    <source>
        <dbReference type="Proteomes" id="UP000249363"/>
    </source>
</evidence>
<accession>A0A364KUQ7</accession>
<dbReference type="Gene3D" id="3.40.50.720">
    <property type="entry name" value="NAD(P)-binding Rossmann-like Domain"/>
    <property type="match status" value="1"/>
</dbReference>
<dbReference type="InterPro" id="IPR008030">
    <property type="entry name" value="NmrA-like"/>
</dbReference>
<proteinExistence type="inferred from homology"/>
<sequence>MSKLLVVFGATGQQGGSVVEHVLGDPELSKIYRVRAVTRDPTKPAAKALQAKGAEVVKGDAEDPSSLLPALKGAHTVFVVTLQVIPENVPKFQEFLQGKAMADAAVAAGAEYLIFSTLPNVAAISSRKITNVEHFDLKAEVELYIRSLPIKSAFYVPGFFMQNFTTVFVPQPAGDGSFVIANAVTPQTLLPLIDTVADTGKFVAAILAAPDAFEGKYVRSAERLVSFEEAVKTISQVSGKKVQYAQIPESTLRQYLPPGIADEIVAMFIYYQDFGYFGQKTKDVVKEAAEVARGKLTTFEEFVEKNLPKFFPSA</sequence>
<dbReference type="STRING" id="1196081.A0A364KUQ7"/>
<dbReference type="InterPro" id="IPR051164">
    <property type="entry name" value="NmrA-like_oxidored"/>
</dbReference>
<dbReference type="AlphaFoldDB" id="A0A364KUQ7"/>
<organism evidence="4 5">
    <name type="scientific">Talaromyces amestolkiae</name>
    <dbReference type="NCBI Taxonomy" id="1196081"/>
    <lineage>
        <taxon>Eukaryota</taxon>
        <taxon>Fungi</taxon>
        <taxon>Dikarya</taxon>
        <taxon>Ascomycota</taxon>
        <taxon>Pezizomycotina</taxon>
        <taxon>Eurotiomycetes</taxon>
        <taxon>Eurotiomycetidae</taxon>
        <taxon>Eurotiales</taxon>
        <taxon>Trichocomaceae</taxon>
        <taxon>Talaromyces</taxon>
        <taxon>Talaromyces sect. Talaromyces</taxon>
    </lineage>
</organism>
<dbReference type="GO" id="GO:0005634">
    <property type="term" value="C:nucleus"/>
    <property type="evidence" value="ECO:0007669"/>
    <property type="project" value="TreeGrafter"/>
</dbReference>
<dbReference type="GeneID" id="63792501"/>
<feature type="domain" description="NmrA-like" evidence="3">
    <location>
        <begin position="1"/>
        <end position="303"/>
    </location>
</feature>
<protein>
    <recommendedName>
        <fullName evidence="3">NmrA-like domain-containing protein</fullName>
    </recommendedName>
</protein>
<name>A0A364KUQ7_TALAM</name>
<evidence type="ECO:0000259" key="3">
    <source>
        <dbReference type="Pfam" id="PF05368"/>
    </source>
</evidence>
<reference evidence="4 5" key="1">
    <citation type="journal article" date="2017" name="Biotechnol. Biofuels">
        <title>Differential beta-glucosidase expression as a function of carbon source availability in Talaromyces amestolkiae: a genomic and proteomic approach.</title>
        <authorList>
            <person name="de Eugenio L.I."/>
            <person name="Mendez-Liter J.A."/>
            <person name="Nieto-Dominguez M."/>
            <person name="Alonso L."/>
            <person name="Gil-Munoz J."/>
            <person name="Barriuso J."/>
            <person name="Prieto A."/>
            <person name="Martinez M.J."/>
        </authorList>
    </citation>
    <scope>NUCLEOTIDE SEQUENCE [LARGE SCALE GENOMIC DNA]</scope>
    <source>
        <strain evidence="4 5">CIB</strain>
    </source>
</reference>
<dbReference type="CDD" id="cd05251">
    <property type="entry name" value="NmrA_like_SDR_a"/>
    <property type="match status" value="1"/>
</dbReference>
<comment type="similarity">
    <text evidence="1">Belongs to the NmrA-type oxidoreductase family.</text>
</comment>
<dbReference type="Pfam" id="PF05368">
    <property type="entry name" value="NmrA"/>
    <property type="match status" value="1"/>
</dbReference>
<dbReference type="SUPFAM" id="SSF51735">
    <property type="entry name" value="NAD(P)-binding Rossmann-fold domains"/>
    <property type="match status" value="1"/>
</dbReference>
<dbReference type="Gene3D" id="3.90.25.10">
    <property type="entry name" value="UDP-galactose 4-epimerase, domain 1"/>
    <property type="match status" value="1"/>
</dbReference>
<dbReference type="OrthoDB" id="3358371at2759"/>
<evidence type="ECO:0000256" key="1">
    <source>
        <dbReference type="ARBA" id="ARBA00006328"/>
    </source>
</evidence>
<comment type="caution">
    <text evidence="4">The sequence shown here is derived from an EMBL/GenBank/DDBJ whole genome shotgun (WGS) entry which is preliminary data.</text>
</comment>
<dbReference type="InterPro" id="IPR036291">
    <property type="entry name" value="NAD(P)-bd_dom_sf"/>
</dbReference>
<gene>
    <name evidence="4" type="ORF">BHQ10_003285</name>
</gene>
<keyword evidence="5" id="KW-1185">Reference proteome</keyword>
<dbReference type="EMBL" id="MIKG01000005">
    <property type="protein sequence ID" value="RAO67273.1"/>
    <property type="molecule type" value="Genomic_DNA"/>
</dbReference>
<dbReference type="Proteomes" id="UP000249363">
    <property type="component" value="Unassembled WGS sequence"/>
</dbReference>
<dbReference type="PANTHER" id="PTHR42748">
    <property type="entry name" value="NITROGEN METABOLITE REPRESSION PROTEIN NMRA FAMILY MEMBER"/>
    <property type="match status" value="1"/>
</dbReference>
<evidence type="ECO:0000313" key="4">
    <source>
        <dbReference type="EMBL" id="RAO67273.1"/>
    </source>
</evidence>